<accession>A0ABU6STV8</accession>
<evidence type="ECO:0000313" key="3">
    <source>
        <dbReference type="Proteomes" id="UP001341840"/>
    </source>
</evidence>
<evidence type="ECO:0000256" key="1">
    <source>
        <dbReference type="SAM" id="MobiDB-lite"/>
    </source>
</evidence>
<gene>
    <name evidence="2" type="ORF">PIB30_087979</name>
</gene>
<dbReference type="EMBL" id="JASCZI010061990">
    <property type="protein sequence ID" value="MED6139869.1"/>
    <property type="molecule type" value="Genomic_DNA"/>
</dbReference>
<reference evidence="2 3" key="1">
    <citation type="journal article" date="2023" name="Plants (Basel)">
        <title>Bridging the Gap: Combining Genomics and Transcriptomics Approaches to Understand Stylosanthes scabra, an Orphan Legume from the Brazilian Caatinga.</title>
        <authorList>
            <person name="Ferreira-Neto J.R.C."/>
            <person name="da Silva M.D."/>
            <person name="Binneck E."/>
            <person name="de Melo N.F."/>
            <person name="da Silva R.H."/>
            <person name="de Melo A.L.T.M."/>
            <person name="Pandolfi V."/>
            <person name="Bustamante F.O."/>
            <person name="Brasileiro-Vidal A.C."/>
            <person name="Benko-Iseppon A.M."/>
        </authorList>
    </citation>
    <scope>NUCLEOTIDE SEQUENCE [LARGE SCALE GENOMIC DNA]</scope>
    <source>
        <tissue evidence="2">Leaves</tissue>
    </source>
</reference>
<keyword evidence="3" id="KW-1185">Reference proteome</keyword>
<proteinExistence type="predicted"/>
<evidence type="ECO:0000313" key="2">
    <source>
        <dbReference type="EMBL" id="MED6139869.1"/>
    </source>
</evidence>
<comment type="caution">
    <text evidence="2">The sequence shown here is derived from an EMBL/GenBank/DDBJ whole genome shotgun (WGS) entry which is preliminary data.</text>
</comment>
<name>A0ABU6STV8_9FABA</name>
<dbReference type="Proteomes" id="UP001341840">
    <property type="component" value="Unassembled WGS sequence"/>
</dbReference>
<organism evidence="2 3">
    <name type="scientific">Stylosanthes scabra</name>
    <dbReference type="NCBI Taxonomy" id="79078"/>
    <lineage>
        <taxon>Eukaryota</taxon>
        <taxon>Viridiplantae</taxon>
        <taxon>Streptophyta</taxon>
        <taxon>Embryophyta</taxon>
        <taxon>Tracheophyta</taxon>
        <taxon>Spermatophyta</taxon>
        <taxon>Magnoliopsida</taxon>
        <taxon>eudicotyledons</taxon>
        <taxon>Gunneridae</taxon>
        <taxon>Pentapetalae</taxon>
        <taxon>rosids</taxon>
        <taxon>fabids</taxon>
        <taxon>Fabales</taxon>
        <taxon>Fabaceae</taxon>
        <taxon>Papilionoideae</taxon>
        <taxon>50 kb inversion clade</taxon>
        <taxon>dalbergioids sensu lato</taxon>
        <taxon>Dalbergieae</taxon>
        <taxon>Pterocarpus clade</taxon>
        <taxon>Stylosanthes</taxon>
    </lineage>
</organism>
<feature type="region of interest" description="Disordered" evidence="1">
    <location>
        <begin position="1"/>
        <end position="35"/>
    </location>
</feature>
<sequence length="129" mass="14208">MTRGSTRLAERTRQQTAKAGQRAGRRVTSGSRRDAGRSVWAVDLGQKMNVLDCFGRGGEANRNQRLLAVRGGASGVGLRCGLLSENWKKMTRDMKKSEEGSNFGRRLAEHGGSNFNIVWCIGITAERRL</sequence>
<protein>
    <submittedName>
        <fullName evidence="2">Uncharacterized protein</fullName>
    </submittedName>
</protein>